<name>A0A524RN07_9CHRO</name>
<comment type="caution">
    <text evidence="2">The sequence shown here is derived from an EMBL/GenBank/DDBJ whole genome shotgun (WGS) entry which is preliminary data.</text>
</comment>
<evidence type="ECO:0000313" key="3">
    <source>
        <dbReference type="Proteomes" id="UP000317990"/>
    </source>
</evidence>
<feature type="non-terminal residue" evidence="2">
    <location>
        <position position="95"/>
    </location>
</feature>
<organism evidence="2 3">
    <name type="scientific">Aphanocapsa feldmannii 277cV</name>
    <dbReference type="NCBI Taxonomy" id="2507553"/>
    <lineage>
        <taxon>Bacteria</taxon>
        <taxon>Bacillati</taxon>
        <taxon>Cyanobacteriota</taxon>
        <taxon>Cyanophyceae</taxon>
        <taxon>Oscillatoriophycideae</taxon>
        <taxon>Chroococcales</taxon>
        <taxon>Microcystaceae</taxon>
        <taxon>Aphanocapsa</taxon>
    </lineage>
</organism>
<dbReference type="Proteomes" id="UP000317990">
    <property type="component" value="Unassembled WGS sequence"/>
</dbReference>
<feature type="region of interest" description="Disordered" evidence="1">
    <location>
        <begin position="1"/>
        <end position="26"/>
    </location>
</feature>
<feature type="region of interest" description="Disordered" evidence="1">
    <location>
        <begin position="73"/>
        <end position="95"/>
    </location>
</feature>
<proteinExistence type="predicted"/>
<reference evidence="2 3" key="1">
    <citation type="journal article" date="2019" name="mSystems">
        <title>Life at home and on the roam: Genomic adaptions reflect the dual lifestyle of an intracellular, facultative symbiont.</title>
        <authorList>
            <person name="Burgsdorf I."/>
        </authorList>
    </citation>
    <scope>NUCLEOTIDE SEQUENCE [LARGE SCALE GENOMIC DNA]</scope>
    <source>
        <strain evidence="2">277cV</strain>
    </source>
</reference>
<protein>
    <submittedName>
        <fullName evidence="2">Uncharacterized protein</fullName>
    </submittedName>
</protein>
<dbReference type="EMBL" id="SRMO01000065">
    <property type="protein sequence ID" value="TGG92179.1"/>
    <property type="molecule type" value="Genomic_DNA"/>
</dbReference>
<accession>A0A524RN07</accession>
<evidence type="ECO:0000256" key="1">
    <source>
        <dbReference type="SAM" id="MobiDB-lite"/>
    </source>
</evidence>
<gene>
    <name evidence="2" type="ORF">ERJ67_05775</name>
</gene>
<dbReference type="AlphaFoldDB" id="A0A524RN07"/>
<evidence type="ECO:0000313" key="2">
    <source>
        <dbReference type="EMBL" id="TGG92179.1"/>
    </source>
</evidence>
<sequence length="95" mass="10222">MTVTVGDPNDTATSADYDYMTNQETDDTDVRTTFDITIEADQPSGTAIFMLDPTHDTIDEGDSDETYETLTVSGVHGGSDVEPTSITIVDNDDPP</sequence>